<dbReference type="PANTHER" id="PTHR31737:SF2">
    <property type="entry name" value="PROTEIN TOS1"/>
    <property type="match status" value="1"/>
</dbReference>
<dbReference type="GO" id="GO:0042973">
    <property type="term" value="F:glucan endo-1,3-beta-D-glucosidase activity"/>
    <property type="evidence" value="ECO:0007669"/>
    <property type="project" value="UniProtKB-EC"/>
</dbReference>
<evidence type="ECO:0000256" key="1">
    <source>
        <dbReference type="ARBA" id="ARBA00000382"/>
    </source>
</evidence>
<evidence type="ECO:0000256" key="2">
    <source>
        <dbReference type="ARBA" id="ARBA00006055"/>
    </source>
</evidence>
<comment type="caution">
    <text evidence="12">The sequence shown here is derived from an EMBL/GenBank/DDBJ whole genome shotgun (WGS) entry which is preliminary data.</text>
</comment>
<evidence type="ECO:0000256" key="7">
    <source>
        <dbReference type="ARBA" id="ARBA00023316"/>
    </source>
</evidence>
<evidence type="ECO:0000256" key="6">
    <source>
        <dbReference type="ARBA" id="ARBA00023295"/>
    </source>
</evidence>
<dbReference type="Proteomes" id="UP000030151">
    <property type="component" value="Unassembled WGS sequence"/>
</dbReference>
<evidence type="ECO:0000256" key="3">
    <source>
        <dbReference type="ARBA" id="ARBA00012780"/>
    </source>
</evidence>
<dbReference type="HOGENOM" id="CLU_030276_0_0_1"/>
<feature type="domain" description="Cell wall protein YJL171C/Tos1 C-terminal" evidence="10">
    <location>
        <begin position="188"/>
        <end position="408"/>
    </location>
</feature>
<dbReference type="GO" id="GO:0071555">
    <property type="term" value="P:cell wall organization"/>
    <property type="evidence" value="ECO:0007669"/>
    <property type="project" value="UniProtKB-KW"/>
</dbReference>
<evidence type="ECO:0000256" key="4">
    <source>
        <dbReference type="ARBA" id="ARBA00022729"/>
    </source>
</evidence>
<feature type="chain" id="PRO_5001473940" description="glucan endo-1,3-beta-D-glucosidase" evidence="9">
    <location>
        <begin position="23"/>
        <end position="411"/>
    </location>
</feature>
<comment type="similarity">
    <text evidence="2">Belongs to the PGA52 family.</text>
</comment>
<proteinExistence type="inferred from homology"/>
<evidence type="ECO:0000259" key="10">
    <source>
        <dbReference type="Pfam" id="PF10287"/>
    </source>
</evidence>
<evidence type="ECO:0000313" key="13">
    <source>
        <dbReference type="Proteomes" id="UP000030151"/>
    </source>
</evidence>
<evidence type="ECO:0000256" key="5">
    <source>
        <dbReference type="ARBA" id="ARBA00022801"/>
    </source>
</evidence>
<keyword evidence="6" id="KW-0326">Glycosidase</keyword>
<dbReference type="AlphaFoldDB" id="A0A014N6H4"/>
<reference evidence="12 13" key="1">
    <citation type="submission" date="2014-02" db="EMBL/GenBank/DDBJ databases">
        <title>The genome sequence of the entomopathogenic fungus Metarhizium robertsii ARSEF 2575.</title>
        <authorList>
            <person name="Giuliano Garisto Donzelli B."/>
            <person name="Roe B.A."/>
            <person name="Macmil S.L."/>
            <person name="Krasnoff S.B."/>
            <person name="Gibson D.M."/>
        </authorList>
    </citation>
    <scope>NUCLEOTIDE SEQUENCE [LARGE SCALE GENOMIC DNA]</scope>
    <source>
        <strain evidence="12 13">ARSEF 2575</strain>
    </source>
</reference>
<name>A0A014N6H4_9HYPO</name>
<organism evidence="12 13">
    <name type="scientific">Metarhizium robertsii</name>
    <dbReference type="NCBI Taxonomy" id="568076"/>
    <lineage>
        <taxon>Eukaryota</taxon>
        <taxon>Fungi</taxon>
        <taxon>Dikarya</taxon>
        <taxon>Ascomycota</taxon>
        <taxon>Pezizomycotina</taxon>
        <taxon>Sordariomycetes</taxon>
        <taxon>Hypocreomycetidae</taxon>
        <taxon>Hypocreales</taxon>
        <taxon>Clavicipitaceae</taxon>
        <taxon>Metarhizium</taxon>
    </lineage>
</organism>
<dbReference type="PANTHER" id="PTHR31737">
    <property type="entry name" value="PROTEIN TOS1"/>
    <property type="match status" value="1"/>
</dbReference>
<keyword evidence="4 9" id="KW-0732">Signal</keyword>
<feature type="domain" description="Cell wall protein YJL171C/Tos1 N-terminal" evidence="11">
    <location>
        <begin position="44"/>
        <end position="109"/>
    </location>
</feature>
<dbReference type="InterPro" id="IPR018805">
    <property type="entry name" value="YJL171C/Tos1_C"/>
</dbReference>
<comment type="catalytic activity">
    <reaction evidence="1">
        <text>Hydrolysis of (1-&gt;3)-beta-D-glucosidic linkages in (1-&gt;3)-beta-D-glucans.</text>
        <dbReference type="EC" id="3.2.1.39"/>
    </reaction>
</comment>
<protein>
    <recommendedName>
        <fullName evidence="3">glucan endo-1,3-beta-D-glucosidase</fullName>
        <ecNumber evidence="3">3.2.1.39</ecNumber>
    </recommendedName>
</protein>
<feature type="signal peptide" evidence="9">
    <location>
        <begin position="1"/>
        <end position="22"/>
    </location>
</feature>
<dbReference type="InterPro" id="IPR018807">
    <property type="entry name" value="YJL171C/Tos1_N"/>
</dbReference>
<gene>
    <name evidence="12" type="ORF">X797_011587</name>
</gene>
<dbReference type="Pfam" id="PF10287">
    <property type="entry name" value="YJL171C_Tos1_C"/>
    <property type="match status" value="1"/>
</dbReference>
<accession>A0A014N6H4</accession>
<keyword evidence="5" id="KW-0378">Hydrolase</keyword>
<dbReference type="Pfam" id="PF10290">
    <property type="entry name" value="YJL171C_Tos1_N"/>
    <property type="match status" value="1"/>
</dbReference>
<evidence type="ECO:0000256" key="9">
    <source>
        <dbReference type="SAM" id="SignalP"/>
    </source>
</evidence>
<evidence type="ECO:0000256" key="8">
    <source>
        <dbReference type="SAM" id="MobiDB-lite"/>
    </source>
</evidence>
<dbReference type="OrthoDB" id="118256at2759"/>
<dbReference type="EMBL" id="JELW01000086">
    <property type="protein sequence ID" value="EXU95339.1"/>
    <property type="molecule type" value="Genomic_DNA"/>
</dbReference>
<keyword evidence="7" id="KW-0961">Cell wall biogenesis/degradation</keyword>
<evidence type="ECO:0000313" key="12">
    <source>
        <dbReference type="EMBL" id="EXU95339.1"/>
    </source>
</evidence>
<feature type="compositionally biased region" description="Low complexity" evidence="8">
    <location>
        <begin position="170"/>
        <end position="184"/>
    </location>
</feature>
<dbReference type="GO" id="GO:0009277">
    <property type="term" value="C:fungal-type cell wall"/>
    <property type="evidence" value="ECO:0007669"/>
    <property type="project" value="TreeGrafter"/>
</dbReference>
<dbReference type="EC" id="3.2.1.39" evidence="3"/>
<feature type="region of interest" description="Disordered" evidence="8">
    <location>
        <begin position="164"/>
        <end position="184"/>
    </location>
</feature>
<evidence type="ECO:0000259" key="11">
    <source>
        <dbReference type="Pfam" id="PF10290"/>
    </source>
</evidence>
<sequence length="411" mass="45419">MWPHKVILPSLLLSSGLPAVSAQHCTTDRPLRERQKFPRSPVHRITYNNIGGEGSFNEVVGMGANGECQTRQKSFRGPLAPLDEDPSTREKLSLHFRGPLHLKEFAVYNTSRIKKRDTVSNPEKQKADQITVERTDTVVATINGQVVSWRDNWFGPQSTRPVSVGSVKWTTSTSPASTPSHQPAPLGGEWRRVAYYSAERRTAQNVVFLGNYGGQGSGLFDNVWGNSLSYLNADGNGGSSSAQILKDVSIPSNTEFSIFSAERCGNSCGFSRARDVAYKGFEGANKIFLFHFKMPLDGDRGFNGDMPALWALNGRIPRTAQYNSCSCWTTGCGEVDIFEALAKGDRKCISAFHLTKFAQSPNWFDRPVDRYVKVAVMFFGASSSVVITKLPYETEFSDDLKDSLVESWSGN</sequence>